<evidence type="ECO:0000313" key="10">
    <source>
        <dbReference type="Proteomes" id="UP000620207"/>
    </source>
</evidence>
<dbReference type="GO" id="GO:0030154">
    <property type="term" value="P:cell differentiation"/>
    <property type="evidence" value="ECO:0007669"/>
    <property type="project" value="TreeGrafter"/>
</dbReference>
<dbReference type="Pfam" id="PF12347">
    <property type="entry name" value="HJURP_C"/>
    <property type="match status" value="1"/>
</dbReference>
<evidence type="ECO:0000256" key="7">
    <source>
        <dbReference type="SAM" id="MobiDB-lite"/>
    </source>
</evidence>
<keyword evidence="2" id="KW-0805">Transcription regulation</keyword>
<dbReference type="PANTHER" id="PTHR11945">
    <property type="entry name" value="MADS BOX PROTEIN"/>
    <property type="match status" value="1"/>
</dbReference>
<feature type="compositionally biased region" description="Low complexity" evidence="7">
    <location>
        <begin position="402"/>
        <end position="412"/>
    </location>
</feature>
<keyword evidence="10" id="KW-1185">Reference proteome</keyword>
<evidence type="ECO:0000256" key="6">
    <source>
        <dbReference type="ARBA" id="ARBA00023242"/>
    </source>
</evidence>
<reference evidence="9" key="1">
    <citation type="submission" date="2020-02" db="EMBL/GenBank/DDBJ databases">
        <title>Bird 10,000 Genomes (B10K) Project - Family phase.</title>
        <authorList>
            <person name="Zhang G."/>
        </authorList>
    </citation>
    <scope>NUCLEOTIDE SEQUENCE</scope>
    <source>
        <strain evidence="9">B10K-DU-002-28</strain>
        <tissue evidence="9">Muscle</tissue>
    </source>
</reference>
<dbReference type="EMBL" id="WAAC01015711">
    <property type="protein sequence ID" value="NXX04940.1"/>
    <property type="molecule type" value="Genomic_DNA"/>
</dbReference>
<dbReference type="Gene3D" id="3.40.1810.10">
    <property type="entry name" value="Transcription factor, MADS-box"/>
    <property type="match status" value="1"/>
</dbReference>
<organism evidence="9 10">
    <name type="scientific">Larus smithsonianus</name>
    <name type="common">American herring gull</name>
    <dbReference type="NCBI Taxonomy" id="243888"/>
    <lineage>
        <taxon>Eukaryota</taxon>
        <taxon>Metazoa</taxon>
        <taxon>Chordata</taxon>
        <taxon>Craniata</taxon>
        <taxon>Vertebrata</taxon>
        <taxon>Euteleostomi</taxon>
        <taxon>Archelosauria</taxon>
        <taxon>Archosauria</taxon>
        <taxon>Dinosauria</taxon>
        <taxon>Saurischia</taxon>
        <taxon>Theropoda</taxon>
        <taxon>Coelurosauria</taxon>
        <taxon>Aves</taxon>
        <taxon>Neognathae</taxon>
        <taxon>Neoaves</taxon>
        <taxon>Charadriiformes</taxon>
        <taxon>Laridae</taxon>
        <taxon>Larus</taxon>
    </lineage>
</organism>
<name>A0A852GZD0_9CHAR</name>
<dbReference type="InterPro" id="IPR002100">
    <property type="entry name" value="TF_MADSbox"/>
</dbReference>
<evidence type="ECO:0000256" key="3">
    <source>
        <dbReference type="ARBA" id="ARBA00023125"/>
    </source>
</evidence>
<keyword evidence="5" id="KW-0804">Transcription</keyword>
<proteinExistence type="predicted"/>
<accession>A0A852GZD0</accession>
<dbReference type="GO" id="GO:0000978">
    <property type="term" value="F:RNA polymerase II cis-regulatory region sequence-specific DNA binding"/>
    <property type="evidence" value="ECO:0007669"/>
    <property type="project" value="TreeGrafter"/>
</dbReference>
<dbReference type="GO" id="GO:0000981">
    <property type="term" value="F:DNA-binding transcription factor activity, RNA polymerase II-specific"/>
    <property type="evidence" value="ECO:0007669"/>
    <property type="project" value="TreeGrafter"/>
</dbReference>
<dbReference type="AlphaFoldDB" id="A0A852GZD0"/>
<dbReference type="SUPFAM" id="SSF55455">
    <property type="entry name" value="SRF-like"/>
    <property type="match status" value="1"/>
</dbReference>
<feature type="compositionally biased region" description="Polar residues" evidence="7">
    <location>
        <begin position="345"/>
        <end position="366"/>
    </location>
</feature>
<dbReference type="GO" id="GO:0005634">
    <property type="term" value="C:nucleus"/>
    <property type="evidence" value="ECO:0007669"/>
    <property type="project" value="UniProtKB-SubCell"/>
</dbReference>
<evidence type="ECO:0000259" key="8">
    <source>
        <dbReference type="PROSITE" id="PS50066"/>
    </source>
</evidence>
<dbReference type="GO" id="GO:0007507">
    <property type="term" value="P:heart development"/>
    <property type="evidence" value="ECO:0007669"/>
    <property type="project" value="TreeGrafter"/>
</dbReference>
<dbReference type="CDD" id="cd00265">
    <property type="entry name" value="MADS_MEF2_like"/>
    <property type="match status" value="1"/>
</dbReference>
<dbReference type="InterPro" id="IPR033896">
    <property type="entry name" value="MEF2-like_N"/>
</dbReference>
<evidence type="ECO:0000256" key="2">
    <source>
        <dbReference type="ARBA" id="ARBA00023015"/>
    </source>
</evidence>
<keyword evidence="3" id="KW-0238">DNA-binding</keyword>
<evidence type="ECO:0000256" key="5">
    <source>
        <dbReference type="ARBA" id="ARBA00023163"/>
    </source>
</evidence>
<keyword evidence="6" id="KW-0539">Nucleus</keyword>
<dbReference type="GO" id="GO:0046983">
    <property type="term" value="F:protein dimerization activity"/>
    <property type="evidence" value="ECO:0007669"/>
    <property type="project" value="InterPro"/>
</dbReference>
<dbReference type="GO" id="GO:0042826">
    <property type="term" value="F:histone deacetylase binding"/>
    <property type="evidence" value="ECO:0007669"/>
    <property type="project" value="TreeGrafter"/>
</dbReference>
<comment type="caution">
    <text evidence="9">The sequence shown here is derived from an EMBL/GenBank/DDBJ whole genome shotgun (WGS) entry which is preliminary data.</text>
</comment>
<feature type="region of interest" description="Disordered" evidence="7">
    <location>
        <begin position="170"/>
        <end position="190"/>
    </location>
</feature>
<feature type="non-terminal residue" evidence="9">
    <location>
        <position position="1"/>
    </location>
</feature>
<gene>
    <name evidence="9" type="primary">Mef2d</name>
    <name evidence="9" type="ORF">LARSMI_R07624</name>
</gene>
<feature type="region of interest" description="Disordered" evidence="7">
    <location>
        <begin position="227"/>
        <end position="249"/>
    </location>
</feature>
<protein>
    <submittedName>
        <fullName evidence="9">MEF2D factor</fullName>
    </submittedName>
</protein>
<evidence type="ECO:0000256" key="1">
    <source>
        <dbReference type="ARBA" id="ARBA00004123"/>
    </source>
</evidence>
<comment type="subcellular location">
    <subcellularLocation>
        <location evidence="1">Nucleus</location>
    </subcellularLocation>
</comment>
<feature type="non-terminal residue" evidence="9">
    <location>
        <position position="454"/>
    </location>
</feature>
<sequence length="454" mass="49049">QVTFTKRKFGLMKKAYELSVLCDCEIALIIFNHSNKLFQYASTDMDKVLLKYTEYNEPHESRTNADIIETLRKKGFNGCDSPEPDGDDSIDQSPLMEDKYRKGSEDLDILFKRYGSAVPAPNFAMPVTVPVTNQNTLQFSNPGSSLVTQSLVTSSLNDPRLLSPQQPALQRNTVSPGLPQRPASAGAMLGGDLNNTNGACPSPVGNGYVSARASPGLLPVSNGSSLGKIIPAKSPPPPSHSTQLATNSRKPDLRVITSQSGKGLMHHLQNTQRLGVSQATHSLTTPVVSVATPSLLTQGLPFSAMPTAYNTEPSRYLLLHLFLPPSSPPALLLLPSQPPPFCTPRQGSHLSHTTTLTVNTNPNISIKSEPVSPNRERNTATPLSTFPHQPRHEPTGRSPVDSLSSNTSSYEGSSERDDPARPDFGSSLGLLRPTSEPEGESPSVKRMRLDTWVT</sequence>
<keyword evidence="4" id="KW-0010">Activator</keyword>
<dbReference type="Proteomes" id="UP000620207">
    <property type="component" value="Unassembled WGS sequence"/>
</dbReference>
<dbReference type="SMART" id="SM00432">
    <property type="entry name" value="MADS"/>
    <property type="match status" value="1"/>
</dbReference>
<dbReference type="Pfam" id="PF00319">
    <property type="entry name" value="SRF-TF"/>
    <property type="match status" value="1"/>
</dbReference>
<dbReference type="GO" id="GO:0045944">
    <property type="term" value="P:positive regulation of transcription by RNA polymerase II"/>
    <property type="evidence" value="ECO:0007669"/>
    <property type="project" value="InterPro"/>
</dbReference>
<evidence type="ECO:0000256" key="4">
    <source>
        <dbReference type="ARBA" id="ARBA00023159"/>
    </source>
</evidence>
<feature type="region of interest" description="Disordered" evidence="7">
    <location>
        <begin position="342"/>
        <end position="454"/>
    </location>
</feature>
<dbReference type="PROSITE" id="PS50066">
    <property type="entry name" value="MADS_BOX_2"/>
    <property type="match status" value="1"/>
</dbReference>
<evidence type="ECO:0000313" key="9">
    <source>
        <dbReference type="EMBL" id="NXX04940.1"/>
    </source>
</evidence>
<dbReference type="PANTHER" id="PTHR11945:SF837">
    <property type="entry name" value="MYOCYTE ENHANCER FACTOR 2D"/>
    <property type="match status" value="1"/>
</dbReference>
<dbReference type="InterPro" id="IPR036879">
    <property type="entry name" value="TF_MADSbox_sf"/>
</dbReference>
<dbReference type="PRINTS" id="PR00404">
    <property type="entry name" value="MADSDOMAIN"/>
</dbReference>
<dbReference type="InterPro" id="IPR022102">
    <property type="entry name" value="HJURP_C"/>
</dbReference>
<feature type="domain" description="MADS-box" evidence="8">
    <location>
        <begin position="1"/>
        <end position="44"/>
    </location>
</feature>
<dbReference type="FunFam" id="3.40.1810.10:FF:000001">
    <property type="entry name" value="Myocyte-specific enhancer factor 2A homolog"/>
    <property type="match status" value="1"/>
</dbReference>